<feature type="transmembrane region" description="Helical" evidence="6">
    <location>
        <begin position="12"/>
        <end position="32"/>
    </location>
</feature>
<dbReference type="GO" id="GO:0005886">
    <property type="term" value="C:plasma membrane"/>
    <property type="evidence" value="ECO:0007669"/>
    <property type="project" value="UniProtKB-SubCell"/>
</dbReference>
<feature type="transmembrane region" description="Helical" evidence="6">
    <location>
        <begin position="216"/>
        <end position="239"/>
    </location>
</feature>
<feature type="transmembrane region" description="Helical" evidence="6">
    <location>
        <begin position="152"/>
        <end position="172"/>
    </location>
</feature>
<feature type="domain" description="EamA" evidence="7">
    <location>
        <begin position="155"/>
        <end position="291"/>
    </location>
</feature>
<organism evidence="8 9">
    <name type="scientific">Tunturiibacter lichenicola</name>
    <dbReference type="NCBI Taxonomy" id="2051959"/>
    <lineage>
        <taxon>Bacteria</taxon>
        <taxon>Pseudomonadati</taxon>
        <taxon>Acidobacteriota</taxon>
        <taxon>Terriglobia</taxon>
        <taxon>Terriglobales</taxon>
        <taxon>Acidobacteriaceae</taxon>
        <taxon>Tunturiibacter</taxon>
    </lineage>
</organism>
<evidence type="ECO:0000256" key="4">
    <source>
        <dbReference type="ARBA" id="ARBA00022989"/>
    </source>
</evidence>
<evidence type="ECO:0000256" key="6">
    <source>
        <dbReference type="SAM" id="Phobius"/>
    </source>
</evidence>
<feature type="transmembrane region" description="Helical" evidence="6">
    <location>
        <begin position="275"/>
        <end position="292"/>
    </location>
</feature>
<feature type="domain" description="EamA" evidence="7">
    <location>
        <begin position="11"/>
        <end position="141"/>
    </location>
</feature>
<evidence type="ECO:0000259" key="7">
    <source>
        <dbReference type="Pfam" id="PF00892"/>
    </source>
</evidence>
<feature type="transmembrane region" description="Helical" evidence="6">
    <location>
        <begin position="38"/>
        <end position="58"/>
    </location>
</feature>
<dbReference type="SUPFAM" id="SSF103481">
    <property type="entry name" value="Multidrug resistance efflux transporter EmrE"/>
    <property type="match status" value="2"/>
</dbReference>
<dbReference type="PANTHER" id="PTHR42920:SF5">
    <property type="entry name" value="EAMA DOMAIN-CONTAINING PROTEIN"/>
    <property type="match status" value="1"/>
</dbReference>
<dbReference type="EMBL" id="JACCCU010000001">
    <property type="protein sequence ID" value="NYF88585.1"/>
    <property type="molecule type" value="Genomic_DNA"/>
</dbReference>
<evidence type="ECO:0000256" key="2">
    <source>
        <dbReference type="ARBA" id="ARBA00022475"/>
    </source>
</evidence>
<keyword evidence="4 6" id="KW-1133">Transmembrane helix</keyword>
<comment type="subcellular location">
    <subcellularLocation>
        <location evidence="1">Cell membrane</location>
        <topology evidence="1">Multi-pass membrane protein</topology>
    </subcellularLocation>
</comment>
<gene>
    <name evidence="8" type="ORF">HDF08_000652</name>
</gene>
<evidence type="ECO:0000256" key="1">
    <source>
        <dbReference type="ARBA" id="ARBA00004651"/>
    </source>
</evidence>
<comment type="caution">
    <text evidence="8">The sequence shown here is derived from an EMBL/GenBank/DDBJ whole genome shotgun (WGS) entry which is preliminary data.</text>
</comment>
<dbReference type="InterPro" id="IPR051258">
    <property type="entry name" value="Diverse_Substrate_Transporter"/>
</dbReference>
<keyword evidence="5 6" id="KW-0472">Membrane</keyword>
<sequence>MVVLEKRRALGFAACALASSLWGCGFFFGKIALAEMSFAHMVLYRFLFAMVVLLPLLVTHRPGLNRREWGMLLAASFLGVPLQFLIQFYGLSITTVSHASLMVGTMPVILAVGAAAYAHERMDWVGWVALAGSTCGAALIALGGGLHAKGGATLAGDALVVVSLLIALFWILFNKQLMGRHSHIVVTAYGLLLGTLMLMVWVPVRYGMPPMAGVSVKAWLALAASGVLCTATTTLLWNWGMTQVPASQAGVLLNMEPLIGSLLGVIVLGERLGPSAWVGGGLILASAVTLTTRSKTRVREETVAFSL</sequence>
<name>A0A852VEB9_9BACT</name>
<evidence type="ECO:0000313" key="8">
    <source>
        <dbReference type="EMBL" id="NYF88585.1"/>
    </source>
</evidence>
<feature type="transmembrane region" description="Helical" evidence="6">
    <location>
        <begin position="251"/>
        <end position="269"/>
    </location>
</feature>
<dbReference type="InterPro" id="IPR000620">
    <property type="entry name" value="EamA_dom"/>
</dbReference>
<dbReference type="Pfam" id="PF00892">
    <property type="entry name" value="EamA"/>
    <property type="match status" value="2"/>
</dbReference>
<evidence type="ECO:0000313" key="9">
    <source>
        <dbReference type="Proteomes" id="UP000564385"/>
    </source>
</evidence>
<keyword evidence="2" id="KW-1003">Cell membrane</keyword>
<feature type="transmembrane region" description="Helical" evidence="6">
    <location>
        <begin position="70"/>
        <end position="90"/>
    </location>
</feature>
<dbReference type="PANTHER" id="PTHR42920">
    <property type="entry name" value="OS03G0707200 PROTEIN-RELATED"/>
    <property type="match status" value="1"/>
</dbReference>
<evidence type="ECO:0000256" key="3">
    <source>
        <dbReference type="ARBA" id="ARBA00022692"/>
    </source>
</evidence>
<dbReference type="AlphaFoldDB" id="A0A852VEB9"/>
<feature type="transmembrane region" description="Helical" evidence="6">
    <location>
        <begin position="184"/>
        <end position="204"/>
    </location>
</feature>
<feature type="transmembrane region" description="Helical" evidence="6">
    <location>
        <begin position="124"/>
        <end position="146"/>
    </location>
</feature>
<feature type="transmembrane region" description="Helical" evidence="6">
    <location>
        <begin position="96"/>
        <end position="117"/>
    </location>
</feature>
<dbReference type="Proteomes" id="UP000564385">
    <property type="component" value="Unassembled WGS sequence"/>
</dbReference>
<proteinExistence type="predicted"/>
<evidence type="ECO:0000256" key="5">
    <source>
        <dbReference type="ARBA" id="ARBA00023136"/>
    </source>
</evidence>
<dbReference type="InterPro" id="IPR037185">
    <property type="entry name" value="EmrE-like"/>
</dbReference>
<protein>
    <submittedName>
        <fullName evidence="8">Drug/metabolite transporter (DMT)-like permease</fullName>
    </submittedName>
</protein>
<accession>A0A852VEB9</accession>
<keyword evidence="3 6" id="KW-0812">Transmembrane</keyword>
<reference evidence="8 9" key="1">
    <citation type="submission" date="2020-07" db="EMBL/GenBank/DDBJ databases">
        <title>Genomic Encyclopedia of Type Strains, Phase IV (KMG-V): Genome sequencing to study the core and pangenomes of soil and plant-associated prokaryotes.</title>
        <authorList>
            <person name="Whitman W."/>
        </authorList>
    </citation>
    <scope>NUCLEOTIDE SEQUENCE [LARGE SCALE GENOMIC DNA]</scope>
    <source>
        <strain evidence="8 9">M8UP22</strain>
    </source>
</reference>